<dbReference type="Proteomes" id="UP000242715">
    <property type="component" value="Unassembled WGS sequence"/>
</dbReference>
<organism evidence="2 3">
    <name type="scientific">Trifolium subterraneum</name>
    <name type="common">Subterranean clover</name>
    <dbReference type="NCBI Taxonomy" id="3900"/>
    <lineage>
        <taxon>Eukaryota</taxon>
        <taxon>Viridiplantae</taxon>
        <taxon>Streptophyta</taxon>
        <taxon>Embryophyta</taxon>
        <taxon>Tracheophyta</taxon>
        <taxon>Spermatophyta</taxon>
        <taxon>Magnoliopsida</taxon>
        <taxon>eudicotyledons</taxon>
        <taxon>Gunneridae</taxon>
        <taxon>Pentapetalae</taxon>
        <taxon>rosids</taxon>
        <taxon>fabids</taxon>
        <taxon>Fabales</taxon>
        <taxon>Fabaceae</taxon>
        <taxon>Papilionoideae</taxon>
        <taxon>50 kb inversion clade</taxon>
        <taxon>NPAAA clade</taxon>
        <taxon>Hologalegina</taxon>
        <taxon>IRL clade</taxon>
        <taxon>Trifolieae</taxon>
        <taxon>Trifolium</taxon>
    </lineage>
</organism>
<protein>
    <recommendedName>
        <fullName evidence="1">Reverse transcriptase domain-containing protein</fullName>
    </recommendedName>
</protein>
<evidence type="ECO:0000313" key="2">
    <source>
        <dbReference type="EMBL" id="GAU48539.1"/>
    </source>
</evidence>
<dbReference type="InterPro" id="IPR036691">
    <property type="entry name" value="Endo/exonu/phosph_ase_sf"/>
</dbReference>
<dbReference type="Gene3D" id="3.60.10.10">
    <property type="entry name" value="Endonuclease/exonuclease/phosphatase"/>
    <property type="match status" value="1"/>
</dbReference>
<proteinExistence type="predicted"/>
<name>A0A2Z6PNU2_TRISU</name>
<dbReference type="InterPro" id="IPR043502">
    <property type="entry name" value="DNA/RNA_pol_sf"/>
</dbReference>
<dbReference type="Pfam" id="PF00078">
    <property type="entry name" value="RVT_1"/>
    <property type="match status" value="1"/>
</dbReference>
<sequence>MREFGGFIDGMGLVDLPLLGRRYTWFHPSGRAISRIDRVLVSLKWLQCWGQSSLWILPRDVSDHCPLLLKRNGYDWGPKPFRFNNAWLEHKDFNKLVEEVWRGINEVGWMGFILKEKLKGLKVLLKAWHKVEFGGGEKRIAELIEDIKDLDIRGELVGLSEQARQSKFTDGTQVGDVWLESPLLIRDAVVNYFEVLFSSIQRRRPLLNGVQFPLLSEAENLLLARPFSDSEISYVVRISDGNKSPGPNGFNFAFLKNCWDTIKGEVRIMFDQFHGNASLPMSFLSYFVALIPKKTRKEVVVFKVDFVKAYDSVDWGFLEYMLRRFGFCDKWIDWLRACVFVGSMSILANGSPTREIDIQRGLMQGDPLASFLFLSVAEGFGGVMRRVVELDLFKGFMVGRNGFVVSHLQYAGDTLCIGEASSQNLWTLKAILRGFEMASGLKINFSKSCLLGVNVTEEFLDIGCSFLNCKRGEVPFKYLGLPVGANPRRLITWEPLLEQV</sequence>
<dbReference type="PANTHER" id="PTHR33116">
    <property type="entry name" value="REVERSE TRANSCRIPTASE ZINC-BINDING DOMAIN-CONTAINING PROTEIN-RELATED-RELATED"/>
    <property type="match status" value="1"/>
</dbReference>
<reference evidence="3" key="1">
    <citation type="journal article" date="2017" name="Front. Plant Sci.">
        <title>Climate Clever Clovers: New Paradigm to Reduce the Environmental Footprint of Ruminants by Breeding Low Methanogenic Forages Utilizing Haplotype Variation.</title>
        <authorList>
            <person name="Kaur P."/>
            <person name="Appels R."/>
            <person name="Bayer P.E."/>
            <person name="Keeble-Gagnere G."/>
            <person name="Wang J."/>
            <person name="Hirakawa H."/>
            <person name="Shirasawa K."/>
            <person name="Vercoe P."/>
            <person name="Stefanova K."/>
            <person name="Durmic Z."/>
            <person name="Nichols P."/>
            <person name="Revell C."/>
            <person name="Isobe S.N."/>
            <person name="Edwards D."/>
            <person name="Erskine W."/>
        </authorList>
    </citation>
    <scope>NUCLEOTIDE SEQUENCE [LARGE SCALE GENOMIC DNA]</scope>
    <source>
        <strain evidence="3">cv. Daliak</strain>
    </source>
</reference>
<dbReference type="PANTHER" id="PTHR33116:SF78">
    <property type="entry name" value="OS12G0587133 PROTEIN"/>
    <property type="match status" value="1"/>
</dbReference>
<dbReference type="OrthoDB" id="1435533at2759"/>
<dbReference type="AlphaFoldDB" id="A0A2Z6PNU2"/>
<evidence type="ECO:0000259" key="1">
    <source>
        <dbReference type="Pfam" id="PF00078"/>
    </source>
</evidence>
<dbReference type="SUPFAM" id="SSF56219">
    <property type="entry name" value="DNase I-like"/>
    <property type="match status" value="1"/>
</dbReference>
<evidence type="ECO:0000313" key="3">
    <source>
        <dbReference type="Proteomes" id="UP000242715"/>
    </source>
</evidence>
<dbReference type="InterPro" id="IPR000477">
    <property type="entry name" value="RT_dom"/>
</dbReference>
<feature type="domain" description="Reverse transcriptase" evidence="1">
    <location>
        <begin position="293"/>
        <end position="482"/>
    </location>
</feature>
<accession>A0A2Z6PNU2</accession>
<dbReference type="SUPFAM" id="SSF56672">
    <property type="entry name" value="DNA/RNA polymerases"/>
    <property type="match status" value="1"/>
</dbReference>
<gene>
    <name evidence="2" type="ORF">TSUD_282910</name>
</gene>
<dbReference type="EMBL" id="DF974434">
    <property type="protein sequence ID" value="GAU48539.1"/>
    <property type="molecule type" value="Genomic_DNA"/>
</dbReference>
<keyword evidence="3" id="KW-1185">Reference proteome</keyword>